<name>A0A316HFZ2_9SPHI</name>
<keyword evidence="3" id="KW-0732">Signal</keyword>
<dbReference type="EMBL" id="QGHA01000002">
    <property type="protein sequence ID" value="PWK79307.1"/>
    <property type="molecule type" value="Genomic_DNA"/>
</dbReference>
<comment type="caution">
    <text evidence="4">The sequence shown here is derived from an EMBL/GenBank/DDBJ whole genome shotgun (WGS) entry which is preliminary data.</text>
</comment>
<evidence type="ECO:0000313" key="4">
    <source>
        <dbReference type="EMBL" id="PWK79307.1"/>
    </source>
</evidence>
<evidence type="ECO:0000256" key="3">
    <source>
        <dbReference type="SAM" id="SignalP"/>
    </source>
</evidence>
<dbReference type="Pfam" id="PF13181">
    <property type="entry name" value="TPR_8"/>
    <property type="match status" value="1"/>
</dbReference>
<evidence type="ECO:0000256" key="1">
    <source>
        <dbReference type="ARBA" id="ARBA00022737"/>
    </source>
</evidence>
<protein>
    <submittedName>
        <fullName evidence="4">Tetratricopeptide repeat protein</fullName>
    </submittedName>
</protein>
<keyword evidence="1" id="KW-0677">Repeat</keyword>
<feature type="chain" id="PRO_5016326048" evidence="3">
    <location>
        <begin position="23"/>
        <end position="372"/>
    </location>
</feature>
<dbReference type="InterPro" id="IPR051012">
    <property type="entry name" value="CellSynth/LPSAsmb/PSIAsmb"/>
</dbReference>
<gene>
    <name evidence="4" type="ORF">LX99_01764</name>
</gene>
<dbReference type="PANTHER" id="PTHR45586">
    <property type="entry name" value="TPR REPEAT-CONTAINING PROTEIN PA4667"/>
    <property type="match status" value="1"/>
</dbReference>
<dbReference type="InterPro" id="IPR011990">
    <property type="entry name" value="TPR-like_helical_dom_sf"/>
</dbReference>
<evidence type="ECO:0000313" key="5">
    <source>
        <dbReference type="Proteomes" id="UP000245678"/>
    </source>
</evidence>
<dbReference type="PANTHER" id="PTHR45586:SF1">
    <property type="entry name" value="LIPOPOLYSACCHARIDE ASSEMBLY PROTEIN B"/>
    <property type="match status" value="1"/>
</dbReference>
<organism evidence="4 5">
    <name type="scientific">Mucilaginibacter oryzae</name>
    <dbReference type="NCBI Taxonomy" id="468058"/>
    <lineage>
        <taxon>Bacteria</taxon>
        <taxon>Pseudomonadati</taxon>
        <taxon>Bacteroidota</taxon>
        <taxon>Sphingobacteriia</taxon>
        <taxon>Sphingobacteriales</taxon>
        <taxon>Sphingobacteriaceae</taxon>
        <taxon>Mucilaginibacter</taxon>
    </lineage>
</organism>
<dbReference type="AlphaFoldDB" id="A0A316HFZ2"/>
<dbReference type="SUPFAM" id="SSF48452">
    <property type="entry name" value="TPR-like"/>
    <property type="match status" value="1"/>
</dbReference>
<dbReference type="Proteomes" id="UP000245678">
    <property type="component" value="Unassembled WGS sequence"/>
</dbReference>
<keyword evidence="2" id="KW-0802">TPR repeat</keyword>
<reference evidence="4 5" key="1">
    <citation type="submission" date="2018-05" db="EMBL/GenBank/DDBJ databases">
        <title>Genomic Encyclopedia of Archaeal and Bacterial Type Strains, Phase II (KMG-II): from individual species to whole genera.</title>
        <authorList>
            <person name="Goeker M."/>
        </authorList>
    </citation>
    <scope>NUCLEOTIDE SEQUENCE [LARGE SCALE GENOMIC DNA]</scope>
    <source>
        <strain evidence="4 5">DSM 19975</strain>
    </source>
</reference>
<dbReference type="SMART" id="SM00028">
    <property type="entry name" value="TPR"/>
    <property type="match status" value="4"/>
</dbReference>
<dbReference type="Gene3D" id="1.25.40.10">
    <property type="entry name" value="Tetratricopeptide repeat domain"/>
    <property type="match status" value="1"/>
</dbReference>
<evidence type="ECO:0000256" key="2">
    <source>
        <dbReference type="ARBA" id="ARBA00022803"/>
    </source>
</evidence>
<dbReference type="InterPro" id="IPR019734">
    <property type="entry name" value="TPR_rpt"/>
</dbReference>
<proteinExistence type="predicted"/>
<keyword evidence="5" id="KW-1185">Reference proteome</keyword>
<sequence length="372" mass="42049">MHYRRIFLTVLISFITTTFAFAQKEALKVVVNNLAFYKQKGDLKYLAAAKKSADSLIIKKSDTTDIEKNLYRAIVNSSILYIDSLNKLGMPADLLTQTSQLVDKLSAKSKAFRYQPELDYSKRCLANVYIRKGFEFVNNSDFNNAKTSFENAKKYAPGMNQINTYIAFANNKAGNLQDAAKYYTSLLKTDSAKTEYIETASNIYKALGDTAKALQILQKGRKLLPNDRFLLLDEANIYNNKKDYKALEPLLPSLLDINPNNADIAFVAANCYDHLNKFELAESLYLRAIELGGTDFDPAFNLGLLYLKQSAGKKEGSDIQDLGRAIQWLEKANEISPNNVKSLQVLRTAYQRSDNQDMLERVNNKLKQLTNQ</sequence>
<feature type="signal peptide" evidence="3">
    <location>
        <begin position="1"/>
        <end position="22"/>
    </location>
</feature>
<accession>A0A316HFZ2</accession>
<dbReference type="RefSeq" id="WP_109607499.1">
    <property type="nucleotide sequence ID" value="NZ_QGHA01000002.1"/>
</dbReference>